<feature type="transmembrane region" description="Helical" evidence="6">
    <location>
        <begin position="96"/>
        <end position="117"/>
    </location>
</feature>
<evidence type="ECO:0000313" key="9">
    <source>
        <dbReference type="Proteomes" id="UP000198281"/>
    </source>
</evidence>
<evidence type="ECO:0000259" key="7">
    <source>
        <dbReference type="Pfam" id="PF00892"/>
    </source>
</evidence>
<dbReference type="RefSeq" id="WP_089219643.1">
    <property type="nucleotide sequence ID" value="NZ_FZOS01000010.1"/>
</dbReference>
<dbReference type="AlphaFoldDB" id="A0A239FTZ3"/>
<dbReference type="OrthoDB" id="7818056at2"/>
<evidence type="ECO:0000256" key="3">
    <source>
        <dbReference type="ARBA" id="ARBA00022692"/>
    </source>
</evidence>
<feature type="domain" description="EamA" evidence="7">
    <location>
        <begin position="15"/>
        <end position="140"/>
    </location>
</feature>
<feature type="domain" description="EamA" evidence="7">
    <location>
        <begin position="155"/>
        <end position="283"/>
    </location>
</feature>
<evidence type="ECO:0000313" key="8">
    <source>
        <dbReference type="EMBL" id="SNS60270.1"/>
    </source>
</evidence>
<dbReference type="Gene3D" id="1.10.3730.20">
    <property type="match status" value="1"/>
</dbReference>
<dbReference type="EMBL" id="FZOS01000010">
    <property type="protein sequence ID" value="SNS60270.1"/>
    <property type="molecule type" value="Genomic_DNA"/>
</dbReference>
<feature type="transmembrane region" description="Helical" evidence="6">
    <location>
        <begin position="213"/>
        <end position="234"/>
    </location>
</feature>
<feature type="transmembrane region" description="Helical" evidence="6">
    <location>
        <begin position="9"/>
        <end position="35"/>
    </location>
</feature>
<keyword evidence="3 6" id="KW-0812">Transmembrane</keyword>
<protein>
    <submittedName>
        <fullName evidence="8">S-adenosylmethionine uptake transporter</fullName>
    </submittedName>
</protein>
<comment type="subcellular location">
    <subcellularLocation>
        <location evidence="1">Membrane</location>
        <topology evidence="1">Multi-pass membrane protein</topology>
    </subcellularLocation>
</comment>
<dbReference type="Pfam" id="PF00892">
    <property type="entry name" value="EamA"/>
    <property type="match status" value="2"/>
</dbReference>
<keyword evidence="5 6" id="KW-0472">Membrane</keyword>
<name>A0A239FTZ3_9SPHN</name>
<feature type="transmembrane region" description="Helical" evidence="6">
    <location>
        <begin position="71"/>
        <end position="90"/>
    </location>
</feature>
<evidence type="ECO:0000256" key="6">
    <source>
        <dbReference type="SAM" id="Phobius"/>
    </source>
</evidence>
<reference evidence="9" key="1">
    <citation type="submission" date="2017-06" db="EMBL/GenBank/DDBJ databases">
        <authorList>
            <person name="Varghese N."/>
            <person name="Submissions S."/>
        </authorList>
    </citation>
    <scope>NUCLEOTIDE SEQUENCE [LARGE SCALE GENOMIC DNA]</scope>
    <source>
        <strain evidence="9">LNB2</strain>
    </source>
</reference>
<proteinExistence type="inferred from homology"/>
<feature type="transmembrane region" description="Helical" evidence="6">
    <location>
        <begin position="267"/>
        <end position="284"/>
    </location>
</feature>
<comment type="similarity">
    <text evidence="2">Belongs to the drug/metabolite transporter (DMT) superfamily. 10 TMS drug/metabolite exporter (DME) (TC 2.A.7.3) family.</text>
</comment>
<dbReference type="PROSITE" id="PS51257">
    <property type="entry name" value="PROKAR_LIPOPROTEIN"/>
    <property type="match status" value="1"/>
</dbReference>
<dbReference type="SUPFAM" id="SSF103481">
    <property type="entry name" value="Multidrug resistance efflux transporter EmrE"/>
    <property type="match status" value="2"/>
</dbReference>
<feature type="transmembrane region" description="Helical" evidence="6">
    <location>
        <begin position="124"/>
        <end position="146"/>
    </location>
</feature>
<dbReference type="InterPro" id="IPR037185">
    <property type="entry name" value="EmrE-like"/>
</dbReference>
<keyword evidence="4 6" id="KW-1133">Transmembrane helix</keyword>
<evidence type="ECO:0000256" key="5">
    <source>
        <dbReference type="ARBA" id="ARBA00023136"/>
    </source>
</evidence>
<gene>
    <name evidence="8" type="ORF">SAMN06295912_11037</name>
</gene>
<accession>A0A239FTZ3</accession>
<sequence>MSRPTPPGIAFAVATLGIAVFSCMDALMKGLTIAIGAYNTMLWRSLAGALIGALFHFARGPARPAASTLRLHFHRGLVATAMALLFFWGLARVPMAQAIALTFIAPLIAIFLAGLLLKERIDRRAIVASLIAFAGVLLILAGQARMELGREAFAGAIAILLSAVCYAYNIILMRRQALVADGREVAFYQNVTVGLFLALAAPVLAVVPDAEHAPALLGAAMLATLSLFLLTWAYGRAETSYLAPVEYTAFVWASILGYLVFDERVGPLTVAGALLIAGGCLMAARRKPVPMGNLEGAT</sequence>
<dbReference type="Proteomes" id="UP000198281">
    <property type="component" value="Unassembled WGS sequence"/>
</dbReference>
<feature type="transmembrane region" description="Helical" evidence="6">
    <location>
        <begin position="185"/>
        <end position="207"/>
    </location>
</feature>
<dbReference type="GO" id="GO:0016020">
    <property type="term" value="C:membrane"/>
    <property type="evidence" value="ECO:0007669"/>
    <property type="project" value="UniProtKB-SubCell"/>
</dbReference>
<feature type="transmembrane region" description="Helical" evidence="6">
    <location>
        <begin position="241"/>
        <end position="261"/>
    </location>
</feature>
<feature type="transmembrane region" description="Helical" evidence="6">
    <location>
        <begin position="152"/>
        <end position="173"/>
    </location>
</feature>
<evidence type="ECO:0000256" key="2">
    <source>
        <dbReference type="ARBA" id="ARBA00009853"/>
    </source>
</evidence>
<feature type="transmembrane region" description="Helical" evidence="6">
    <location>
        <begin position="41"/>
        <end position="59"/>
    </location>
</feature>
<dbReference type="PANTHER" id="PTHR22911">
    <property type="entry name" value="ACYL-MALONYL CONDENSING ENZYME-RELATED"/>
    <property type="match status" value="1"/>
</dbReference>
<dbReference type="PANTHER" id="PTHR22911:SF6">
    <property type="entry name" value="SOLUTE CARRIER FAMILY 35 MEMBER G1"/>
    <property type="match status" value="1"/>
</dbReference>
<evidence type="ECO:0000256" key="1">
    <source>
        <dbReference type="ARBA" id="ARBA00004141"/>
    </source>
</evidence>
<evidence type="ECO:0000256" key="4">
    <source>
        <dbReference type="ARBA" id="ARBA00022989"/>
    </source>
</evidence>
<keyword evidence="9" id="KW-1185">Reference proteome</keyword>
<organism evidence="8 9">
    <name type="scientific">Edaphosphingomonas laterariae</name>
    <dbReference type="NCBI Taxonomy" id="861865"/>
    <lineage>
        <taxon>Bacteria</taxon>
        <taxon>Pseudomonadati</taxon>
        <taxon>Pseudomonadota</taxon>
        <taxon>Alphaproteobacteria</taxon>
        <taxon>Sphingomonadales</taxon>
        <taxon>Rhizorhabdaceae</taxon>
        <taxon>Edaphosphingomonas</taxon>
    </lineage>
</organism>
<dbReference type="InterPro" id="IPR000620">
    <property type="entry name" value="EamA_dom"/>
</dbReference>